<comment type="caution">
    <text evidence="3">The sequence shown here is derived from an EMBL/GenBank/DDBJ whole genome shotgun (WGS) entry which is preliminary data.</text>
</comment>
<protein>
    <recommendedName>
        <fullName evidence="2">DUF8173 domain-containing protein</fullName>
    </recommendedName>
</protein>
<keyword evidence="1" id="KW-0472">Membrane</keyword>
<proteinExistence type="predicted"/>
<evidence type="ECO:0000313" key="4">
    <source>
        <dbReference type="Proteomes" id="UP000178936"/>
    </source>
</evidence>
<dbReference type="EMBL" id="MHTB01000035">
    <property type="protein sequence ID" value="OHA54837.1"/>
    <property type="molecule type" value="Genomic_DNA"/>
</dbReference>
<feature type="transmembrane region" description="Helical" evidence="1">
    <location>
        <begin position="140"/>
        <end position="162"/>
    </location>
</feature>
<feature type="transmembrane region" description="Helical" evidence="1">
    <location>
        <begin position="246"/>
        <end position="262"/>
    </location>
</feature>
<name>A0A1G2Q2P0_9BACT</name>
<dbReference type="InterPro" id="IPR058486">
    <property type="entry name" value="DUF8173"/>
</dbReference>
<reference evidence="3 4" key="1">
    <citation type="journal article" date="2016" name="Nat. Commun.">
        <title>Thousands of microbial genomes shed light on interconnected biogeochemical processes in an aquifer system.</title>
        <authorList>
            <person name="Anantharaman K."/>
            <person name="Brown C.T."/>
            <person name="Hug L.A."/>
            <person name="Sharon I."/>
            <person name="Castelle C.J."/>
            <person name="Probst A.J."/>
            <person name="Thomas B.C."/>
            <person name="Singh A."/>
            <person name="Wilkins M.J."/>
            <person name="Karaoz U."/>
            <person name="Brodie E.L."/>
            <person name="Williams K.H."/>
            <person name="Hubbard S.S."/>
            <person name="Banfield J.F."/>
        </authorList>
    </citation>
    <scope>NUCLEOTIDE SEQUENCE [LARGE SCALE GENOMIC DNA]</scope>
</reference>
<keyword evidence="1" id="KW-1133">Transmembrane helix</keyword>
<dbReference type="Proteomes" id="UP000178936">
    <property type="component" value="Unassembled WGS sequence"/>
</dbReference>
<organism evidence="3 4">
    <name type="scientific">Candidatus Veblenbacteria bacterium RIFOXYA2_FULL_43_9</name>
    <dbReference type="NCBI Taxonomy" id="1802425"/>
    <lineage>
        <taxon>Bacteria</taxon>
        <taxon>Candidatus Vebleniibacteriota</taxon>
    </lineage>
</organism>
<evidence type="ECO:0000256" key="1">
    <source>
        <dbReference type="SAM" id="Phobius"/>
    </source>
</evidence>
<feature type="transmembrane region" description="Helical" evidence="1">
    <location>
        <begin position="213"/>
        <end position="234"/>
    </location>
</feature>
<feature type="domain" description="DUF8173" evidence="2">
    <location>
        <begin position="122"/>
        <end position="288"/>
    </location>
</feature>
<dbReference type="AlphaFoldDB" id="A0A1G2Q2P0"/>
<evidence type="ECO:0000313" key="3">
    <source>
        <dbReference type="EMBL" id="OHA54837.1"/>
    </source>
</evidence>
<dbReference type="Pfam" id="PF26514">
    <property type="entry name" value="DUF8173"/>
    <property type="match status" value="1"/>
</dbReference>
<feature type="non-terminal residue" evidence="3">
    <location>
        <position position="1"/>
    </location>
</feature>
<keyword evidence="1" id="KW-0812">Transmembrane</keyword>
<gene>
    <name evidence="3" type="ORF">A2226_00930</name>
</gene>
<feature type="transmembrane region" description="Helical" evidence="1">
    <location>
        <begin position="183"/>
        <end position="207"/>
    </location>
</feature>
<evidence type="ECO:0000259" key="2">
    <source>
        <dbReference type="Pfam" id="PF26514"/>
    </source>
</evidence>
<sequence length="296" mass="31468">GGNIRITGPVGGNVRVVGGNVEIYGTVARNVMVGSGTLVIGESAKISGQITAGSGTMEIRGLVQGGILAGSGAVILSGEIQGPINLYLDKSGSLDIRETTKTGSSFNYYGVKQAQVASGAQLVEAPQFHEFVTKPAKPVWWWRFLISLFSALVLGMVLTSLIPGKLQEVITEALSNPWRSLGWGALWAFIVPIMVIVLMVTIIGLPLALVLAAIYFIGLILAPIVAGASLGWFIKSKSGEGWLTKQRLLVVVLVGIFIYRLIVFIPFIGGLVGLVGALWAWGAILQVQRKLIQSFR</sequence>
<accession>A0A1G2Q2P0</accession>